<dbReference type="InterPro" id="IPR036691">
    <property type="entry name" value="Endo/exonu/phosph_ase_sf"/>
</dbReference>
<dbReference type="GO" id="GO:0003824">
    <property type="term" value="F:catalytic activity"/>
    <property type="evidence" value="ECO:0007669"/>
    <property type="project" value="InterPro"/>
</dbReference>
<evidence type="ECO:0000313" key="2">
    <source>
        <dbReference type="EMBL" id="SVC91037.1"/>
    </source>
</evidence>
<dbReference type="AlphaFoldDB" id="A0A382R1C4"/>
<dbReference type="SUPFAM" id="SSF56219">
    <property type="entry name" value="DNase I-like"/>
    <property type="match status" value="1"/>
</dbReference>
<organism evidence="2">
    <name type="scientific">marine metagenome</name>
    <dbReference type="NCBI Taxonomy" id="408172"/>
    <lineage>
        <taxon>unclassified sequences</taxon>
        <taxon>metagenomes</taxon>
        <taxon>ecological metagenomes</taxon>
    </lineage>
</organism>
<protein>
    <recommendedName>
        <fullName evidence="1">Endonuclease/exonuclease/phosphatase domain-containing protein</fullName>
    </recommendedName>
</protein>
<dbReference type="Gene3D" id="3.60.10.10">
    <property type="entry name" value="Endonuclease/exonuclease/phosphatase"/>
    <property type="match status" value="1"/>
</dbReference>
<evidence type="ECO:0000259" key="1">
    <source>
        <dbReference type="Pfam" id="PF03372"/>
    </source>
</evidence>
<sequence length="258" mass="30027">MLFYRKNIKSIIYSIYFLTATLFAQDLEDLSFGDDNSLDIATWNIEWFPKNDQVTINYVTEIINLLDLDILAIQEVDDTTMFDQMLDALPAYTGYYESSWFAGLAYIYKTGLVEINDVYEIYTTSPYWNAFPRSPMVMDINFMGENYFIINNHFKCCGDGIIDFDDTSDEENRRYTAINLIKEYIDNNFSDNNVIVLGDLNDNIAEAPPNNVFQDVLNDSTHYRFADFEIAQGNSSEWSFPNWPSHLDHILITNEMFN</sequence>
<dbReference type="Pfam" id="PF03372">
    <property type="entry name" value="Exo_endo_phos"/>
    <property type="match status" value="1"/>
</dbReference>
<gene>
    <name evidence="2" type="ORF">METZ01_LOCUS343891</name>
</gene>
<reference evidence="2" key="1">
    <citation type="submission" date="2018-05" db="EMBL/GenBank/DDBJ databases">
        <authorList>
            <person name="Lanie J.A."/>
            <person name="Ng W.-L."/>
            <person name="Kazmierczak K.M."/>
            <person name="Andrzejewski T.M."/>
            <person name="Davidsen T.M."/>
            <person name="Wayne K.J."/>
            <person name="Tettelin H."/>
            <person name="Glass J.I."/>
            <person name="Rusch D."/>
            <person name="Podicherti R."/>
            <person name="Tsui H.-C.T."/>
            <person name="Winkler M.E."/>
        </authorList>
    </citation>
    <scope>NUCLEOTIDE SEQUENCE</scope>
</reference>
<proteinExistence type="predicted"/>
<dbReference type="EMBL" id="UINC01118126">
    <property type="protein sequence ID" value="SVC91037.1"/>
    <property type="molecule type" value="Genomic_DNA"/>
</dbReference>
<dbReference type="InterPro" id="IPR005135">
    <property type="entry name" value="Endo/exonuclease/phosphatase"/>
</dbReference>
<name>A0A382R1C4_9ZZZZ</name>
<feature type="non-terminal residue" evidence="2">
    <location>
        <position position="258"/>
    </location>
</feature>
<accession>A0A382R1C4</accession>
<feature type="domain" description="Endonuclease/exonuclease/phosphatase" evidence="1">
    <location>
        <begin position="41"/>
        <end position="254"/>
    </location>
</feature>